<dbReference type="Proteomes" id="UP000309997">
    <property type="component" value="Unassembled WGS sequence"/>
</dbReference>
<proteinExistence type="predicted"/>
<accession>A0ACC4B4R7</accession>
<sequence>MGLTQGTQTRVQILPPPFERLTLPLRKLLEVVSVPLCTLVLPHPNGGPKKRPYTTPIGPDSGSPSEETVAVEKQHPYNNPSCGSSLLQLSKDGDLPAVEPPKRQYLTRSRAVAIAKIPVVVSRPLSSSKDAAPSSTF</sequence>
<gene>
    <name evidence="1" type="ORF">D5086_027210</name>
</gene>
<evidence type="ECO:0000313" key="1">
    <source>
        <dbReference type="EMBL" id="KAL3573306.1"/>
    </source>
</evidence>
<name>A0ACC4B4R7_POPAL</name>
<reference evidence="1 2" key="1">
    <citation type="journal article" date="2024" name="Plant Biotechnol. J.">
        <title>Genome and CRISPR/Cas9 system of a widespread forest tree (Populus alba) in the world.</title>
        <authorList>
            <person name="Liu Y.J."/>
            <person name="Jiang P.F."/>
            <person name="Han X.M."/>
            <person name="Li X.Y."/>
            <person name="Wang H.M."/>
            <person name="Wang Y.J."/>
            <person name="Wang X.X."/>
            <person name="Zeng Q.Y."/>
        </authorList>
    </citation>
    <scope>NUCLEOTIDE SEQUENCE [LARGE SCALE GENOMIC DNA]</scope>
    <source>
        <strain evidence="2">cv. PAL-ZL1</strain>
    </source>
</reference>
<comment type="caution">
    <text evidence="1">The sequence shown here is derived from an EMBL/GenBank/DDBJ whole genome shotgun (WGS) entry which is preliminary data.</text>
</comment>
<evidence type="ECO:0000313" key="2">
    <source>
        <dbReference type="Proteomes" id="UP000309997"/>
    </source>
</evidence>
<dbReference type="EMBL" id="RCHU02000014">
    <property type="protein sequence ID" value="KAL3573306.1"/>
    <property type="molecule type" value="Genomic_DNA"/>
</dbReference>
<protein>
    <submittedName>
        <fullName evidence="1">Uncharacterized protein</fullName>
    </submittedName>
</protein>
<keyword evidence="2" id="KW-1185">Reference proteome</keyword>
<organism evidence="1 2">
    <name type="scientific">Populus alba</name>
    <name type="common">White poplar</name>
    <dbReference type="NCBI Taxonomy" id="43335"/>
    <lineage>
        <taxon>Eukaryota</taxon>
        <taxon>Viridiplantae</taxon>
        <taxon>Streptophyta</taxon>
        <taxon>Embryophyta</taxon>
        <taxon>Tracheophyta</taxon>
        <taxon>Spermatophyta</taxon>
        <taxon>Magnoliopsida</taxon>
        <taxon>eudicotyledons</taxon>
        <taxon>Gunneridae</taxon>
        <taxon>Pentapetalae</taxon>
        <taxon>rosids</taxon>
        <taxon>fabids</taxon>
        <taxon>Malpighiales</taxon>
        <taxon>Salicaceae</taxon>
        <taxon>Saliceae</taxon>
        <taxon>Populus</taxon>
    </lineage>
</organism>